<proteinExistence type="predicted"/>
<evidence type="ECO:0000256" key="1">
    <source>
        <dbReference type="SAM" id="Phobius"/>
    </source>
</evidence>
<organism evidence="4 5">
    <name type="scientific">Micromonospora echinaurantiaca</name>
    <dbReference type="NCBI Taxonomy" id="47857"/>
    <lineage>
        <taxon>Bacteria</taxon>
        <taxon>Bacillati</taxon>
        <taxon>Actinomycetota</taxon>
        <taxon>Actinomycetes</taxon>
        <taxon>Micromonosporales</taxon>
        <taxon>Micromonosporaceae</taxon>
        <taxon>Micromonospora</taxon>
    </lineage>
</organism>
<evidence type="ECO:0008006" key="6">
    <source>
        <dbReference type="Google" id="ProtNLM"/>
    </source>
</evidence>
<protein>
    <recommendedName>
        <fullName evidence="6">DUF4231 domain-containing protein</fullName>
    </recommendedName>
</protein>
<dbReference type="NCBIfam" id="NF033634">
    <property type="entry name" value="SLATT_1"/>
    <property type="match status" value="1"/>
</dbReference>
<dbReference type="AlphaFoldDB" id="A0A1C5KCG1"/>
<keyword evidence="1" id="KW-0472">Membrane</keyword>
<accession>A0A1C5KCG1</accession>
<evidence type="ECO:0000313" key="5">
    <source>
        <dbReference type="Proteomes" id="UP000198217"/>
    </source>
</evidence>
<reference evidence="4 5" key="1">
    <citation type="submission" date="2016-06" db="EMBL/GenBank/DDBJ databases">
        <authorList>
            <person name="Kjaerup R.B."/>
            <person name="Dalgaard T.S."/>
            <person name="Juul-Madsen H.R."/>
        </authorList>
    </citation>
    <scope>NUCLEOTIDE SEQUENCE [LARGE SCALE GENOMIC DNA]</scope>
    <source>
        <strain evidence="4 5">DSM 43904</strain>
    </source>
</reference>
<gene>
    <name evidence="4" type="ORF">GA0070609_6357</name>
</gene>
<dbReference type="EMBL" id="LT607750">
    <property type="protein sequence ID" value="SCG80301.1"/>
    <property type="molecule type" value="Genomic_DNA"/>
</dbReference>
<feature type="domain" description="SMODS and SLOG-associating 2TM effector" evidence="3">
    <location>
        <begin position="8"/>
        <end position="161"/>
    </location>
</feature>
<dbReference type="NCBIfam" id="NF033610">
    <property type="entry name" value="SLATT_3"/>
    <property type="match status" value="1"/>
</dbReference>
<dbReference type="InterPro" id="IPR040884">
    <property type="entry name" value="SLATT_1"/>
</dbReference>
<name>A0A1C5KCG1_9ACTN</name>
<feature type="domain" description="SMODS and SLOG-associating 2TM effector" evidence="2">
    <location>
        <begin position="164"/>
        <end position="285"/>
    </location>
</feature>
<dbReference type="Pfam" id="PF18181">
    <property type="entry name" value="SLATT_1"/>
    <property type="match status" value="1"/>
</dbReference>
<feature type="transmembrane region" description="Helical" evidence="1">
    <location>
        <begin position="24"/>
        <end position="45"/>
    </location>
</feature>
<feature type="transmembrane region" description="Helical" evidence="1">
    <location>
        <begin position="187"/>
        <end position="206"/>
    </location>
</feature>
<keyword evidence="1" id="KW-0812">Transmembrane</keyword>
<evidence type="ECO:0000259" key="2">
    <source>
        <dbReference type="Pfam" id="PF18181"/>
    </source>
</evidence>
<dbReference type="Proteomes" id="UP000198217">
    <property type="component" value="Chromosome I"/>
</dbReference>
<feature type="transmembrane region" description="Helical" evidence="1">
    <location>
        <begin position="51"/>
        <end position="74"/>
    </location>
</feature>
<evidence type="ECO:0000259" key="3">
    <source>
        <dbReference type="Pfam" id="PF18184"/>
    </source>
</evidence>
<evidence type="ECO:0000313" key="4">
    <source>
        <dbReference type="EMBL" id="SCG80301.1"/>
    </source>
</evidence>
<keyword evidence="1" id="KW-1133">Transmembrane helix</keyword>
<dbReference type="Pfam" id="PF18184">
    <property type="entry name" value="SLATT_3"/>
    <property type="match status" value="1"/>
</dbReference>
<sequence length="290" mass="31732">MLEPEDFPPFQRAVSVESRRGQHVFIRVVALRLLLLLLAAAMGAINWKLGGVALAAIFAACSFAAASVVEVFLLTHRPNQRWYAGRALSESIKSLSWRFAVAAEPFPRSRSELECAEDFAGRLLGLSSDMRSAGLAAPAATGQQITERMRVLRSSPLQARRDAYLNGRLEKQRSWYADRSRWNRTQATRWSVVLLILEIAGVVFAVSRVAGLTSADLLGIAAAAIAAGAAWLQTRQHDGLATAYALASQELAAIASMVPQADSEPHISQFVDDAEAAISREHTMWRARRH</sequence>
<keyword evidence="5" id="KW-1185">Reference proteome</keyword>
<dbReference type="RefSeq" id="WP_157748345.1">
    <property type="nucleotide sequence ID" value="NZ_LT607750.1"/>
</dbReference>
<dbReference type="InterPro" id="IPR041116">
    <property type="entry name" value="SLATT_3"/>
</dbReference>
<feature type="transmembrane region" description="Helical" evidence="1">
    <location>
        <begin position="212"/>
        <end position="232"/>
    </location>
</feature>